<dbReference type="EMBL" id="VZDO01000018">
    <property type="protein sequence ID" value="KAB0677260.1"/>
    <property type="molecule type" value="Genomic_DNA"/>
</dbReference>
<dbReference type="Proteomes" id="UP000432089">
    <property type="component" value="Unassembled WGS sequence"/>
</dbReference>
<dbReference type="InterPro" id="IPR046668">
    <property type="entry name" value="DUF6538"/>
</dbReference>
<reference evidence="8 9" key="1">
    <citation type="submission" date="2019-09" db="EMBL/GenBank/DDBJ databases">
        <title>YIM 132180 draft genome.</title>
        <authorList>
            <person name="Zhang K."/>
        </authorList>
    </citation>
    <scope>NUCLEOTIDE SEQUENCE [LARGE SCALE GENOMIC DNA]</scope>
    <source>
        <strain evidence="8 9">YIM 132180</strain>
    </source>
</reference>
<evidence type="ECO:0000256" key="3">
    <source>
        <dbReference type="ARBA" id="ARBA00023125"/>
    </source>
</evidence>
<dbReference type="InterPro" id="IPR044068">
    <property type="entry name" value="CB"/>
</dbReference>
<evidence type="ECO:0000259" key="7">
    <source>
        <dbReference type="PROSITE" id="PS51900"/>
    </source>
</evidence>
<dbReference type="CDD" id="cd01184">
    <property type="entry name" value="INT_C_like_1"/>
    <property type="match status" value="1"/>
</dbReference>
<dbReference type="AlphaFoldDB" id="A0A7V7PLS0"/>
<keyword evidence="2" id="KW-0229">DNA integration</keyword>
<gene>
    <name evidence="8" type="ORF">F6X38_19135</name>
</gene>
<dbReference type="Gene3D" id="1.10.150.130">
    <property type="match status" value="1"/>
</dbReference>
<dbReference type="InterPro" id="IPR010998">
    <property type="entry name" value="Integrase_recombinase_N"/>
</dbReference>
<sequence>MYWLRRRVPADLIAVLGKREELVSLRTKDAVEARERHSKVLAEVDARWAMLRAGPKALSEREALEIAQELHAYWIERHRDEPSQQTEWRSELYVQLWLPSMPAGSSLDSVDLNVVPLFRMRELAFEGADLLLRRRGLRTDDAGRSKLAKAVGVVLQQASLALAASAQGSDILSGAFAGAFAPTRPVAPSRPQTSLSFDDAVKLWIAEKQPRERTVYEWRRVLKELAAFVGHSDAGRLTVEDLIRWKNAMLEAQRAPKTVRDAKIAPVRAVLQVAVENRKLEANPAEKITMTVKKVAAEARRDFTDAEAAIVLQAAMAEKSVVLRWVPWICAYSGARLSEACQLRREDVHQHEGIWVMRFAAEAGPLKNANSERALPVHPALIENGFLRFVEGVKAGPLFADLPPDKFGKRGGNGTKVIGRWVRKLGLTDTRLAPNHSWRHRFKTLGRRHDLRLDIVDAMTGHAAKSVGNAYGVYPMAAMLRELEKIPTLTLDAVRAA</sequence>
<keyword evidence="4" id="KW-0233">DNA recombination</keyword>
<dbReference type="GO" id="GO:0003677">
    <property type="term" value="F:DNA binding"/>
    <property type="evidence" value="ECO:0007669"/>
    <property type="project" value="UniProtKB-UniRule"/>
</dbReference>
<evidence type="ECO:0000256" key="5">
    <source>
        <dbReference type="PROSITE-ProRule" id="PRU01248"/>
    </source>
</evidence>
<dbReference type="SUPFAM" id="SSF56349">
    <property type="entry name" value="DNA breaking-rejoining enzymes"/>
    <property type="match status" value="1"/>
</dbReference>
<dbReference type="InterPro" id="IPR002104">
    <property type="entry name" value="Integrase_catalytic"/>
</dbReference>
<feature type="domain" description="Tyr recombinase" evidence="6">
    <location>
        <begin position="298"/>
        <end position="485"/>
    </location>
</feature>
<dbReference type="Pfam" id="PF20172">
    <property type="entry name" value="DUF6538"/>
    <property type="match status" value="1"/>
</dbReference>
<dbReference type="InterPro" id="IPR013762">
    <property type="entry name" value="Integrase-like_cat_sf"/>
</dbReference>
<name>A0A7V7PLS0_9HYPH</name>
<dbReference type="InterPro" id="IPR011010">
    <property type="entry name" value="DNA_brk_join_enz"/>
</dbReference>
<proteinExistence type="inferred from homology"/>
<accession>A0A7V7PLS0</accession>
<evidence type="ECO:0000256" key="4">
    <source>
        <dbReference type="ARBA" id="ARBA00023172"/>
    </source>
</evidence>
<organism evidence="8 9">
    <name type="scientific">Plantimonas leprariae</name>
    <dbReference type="NCBI Taxonomy" id="2615207"/>
    <lineage>
        <taxon>Bacteria</taxon>
        <taxon>Pseudomonadati</taxon>
        <taxon>Pseudomonadota</taxon>
        <taxon>Alphaproteobacteria</taxon>
        <taxon>Hyphomicrobiales</taxon>
        <taxon>Aurantimonadaceae</taxon>
        <taxon>Plantimonas</taxon>
    </lineage>
</organism>
<keyword evidence="9" id="KW-1185">Reference proteome</keyword>
<evidence type="ECO:0000313" key="9">
    <source>
        <dbReference type="Proteomes" id="UP000432089"/>
    </source>
</evidence>
<dbReference type="GO" id="GO:0015074">
    <property type="term" value="P:DNA integration"/>
    <property type="evidence" value="ECO:0007669"/>
    <property type="project" value="UniProtKB-KW"/>
</dbReference>
<dbReference type="PROSITE" id="PS51900">
    <property type="entry name" value="CB"/>
    <property type="match status" value="1"/>
</dbReference>
<evidence type="ECO:0000256" key="1">
    <source>
        <dbReference type="ARBA" id="ARBA00008857"/>
    </source>
</evidence>
<dbReference type="Gene3D" id="1.10.443.10">
    <property type="entry name" value="Intergrase catalytic core"/>
    <property type="match status" value="1"/>
</dbReference>
<evidence type="ECO:0000313" key="8">
    <source>
        <dbReference type="EMBL" id="KAB0677260.1"/>
    </source>
</evidence>
<keyword evidence="3 5" id="KW-0238">DNA-binding</keyword>
<dbReference type="PROSITE" id="PS51898">
    <property type="entry name" value="TYR_RECOMBINASE"/>
    <property type="match status" value="1"/>
</dbReference>
<dbReference type="PANTHER" id="PTHR30349">
    <property type="entry name" value="PHAGE INTEGRASE-RELATED"/>
    <property type="match status" value="1"/>
</dbReference>
<dbReference type="InterPro" id="IPR050090">
    <property type="entry name" value="Tyrosine_recombinase_XerCD"/>
</dbReference>
<comment type="caution">
    <text evidence="8">The sequence shown here is derived from an EMBL/GenBank/DDBJ whole genome shotgun (WGS) entry which is preliminary data.</text>
</comment>
<dbReference type="PANTHER" id="PTHR30349:SF41">
    <property type="entry name" value="INTEGRASE_RECOMBINASE PROTEIN MJ0367-RELATED"/>
    <property type="match status" value="1"/>
</dbReference>
<evidence type="ECO:0000259" key="6">
    <source>
        <dbReference type="PROSITE" id="PS51898"/>
    </source>
</evidence>
<protein>
    <submittedName>
        <fullName evidence="8">Site-specific integrase</fullName>
    </submittedName>
</protein>
<feature type="domain" description="Core-binding (CB)" evidence="7">
    <location>
        <begin position="195"/>
        <end position="275"/>
    </location>
</feature>
<comment type="similarity">
    <text evidence="1">Belongs to the 'phage' integrase family.</text>
</comment>
<dbReference type="GO" id="GO:0006310">
    <property type="term" value="P:DNA recombination"/>
    <property type="evidence" value="ECO:0007669"/>
    <property type="project" value="UniProtKB-KW"/>
</dbReference>
<evidence type="ECO:0000256" key="2">
    <source>
        <dbReference type="ARBA" id="ARBA00022908"/>
    </source>
</evidence>